<dbReference type="PANTHER" id="PTHR43161">
    <property type="entry name" value="SORBITOL DEHYDROGENASE"/>
    <property type="match status" value="1"/>
</dbReference>
<evidence type="ECO:0000256" key="3">
    <source>
        <dbReference type="ARBA" id="ARBA00022723"/>
    </source>
</evidence>
<dbReference type="Pfam" id="PF08240">
    <property type="entry name" value="ADH_N"/>
    <property type="match status" value="1"/>
</dbReference>
<evidence type="ECO:0000256" key="1">
    <source>
        <dbReference type="ARBA" id="ARBA00001947"/>
    </source>
</evidence>
<keyword evidence="6" id="KW-0520">NAD</keyword>
<dbReference type="PANTHER" id="PTHR43161:SF9">
    <property type="entry name" value="SORBITOL DEHYDROGENASE"/>
    <property type="match status" value="1"/>
</dbReference>
<name>A0A7J7JAC5_BUGNE</name>
<dbReference type="Gene3D" id="3.40.50.720">
    <property type="entry name" value="NAD(P)-binding Rossmann-like Domain"/>
    <property type="match status" value="1"/>
</dbReference>
<dbReference type="InterPro" id="IPR045306">
    <property type="entry name" value="SDH-like"/>
</dbReference>
<dbReference type="FunFam" id="3.40.50.720:FF:000068">
    <property type="entry name" value="Sorbitol dehydrogenase"/>
    <property type="match status" value="1"/>
</dbReference>
<accession>A0A7J7JAC5</accession>
<dbReference type="CDD" id="cd05285">
    <property type="entry name" value="sorbitol_DH"/>
    <property type="match status" value="1"/>
</dbReference>
<proteinExistence type="inferred from homology"/>
<evidence type="ECO:0000256" key="9">
    <source>
        <dbReference type="RuleBase" id="RU361277"/>
    </source>
</evidence>
<protein>
    <recommendedName>
        <fullName evidence="7">Sorbitol dehydrogenase</fullName>
    </recommendedName>
    <alternativeName>
        <fullName evidence="8">Polyol dehydrogenase</fullName>
    </alternativeName>
</protein>
<dbReference type="SUPFAM" id="SSF51735">
    <property type="entry name" value="NAD(P)-binding Rossmann-fold domains"/>
    <property type="match status" value="1"/>
</dbReference>
<evidence type="ECO:0000256" key="8">
    <source>
        <dbReference type="ARBA" id="ARBA00032485"/>
    </source>
</evidence>
<comment type="similarity">
    <text evidence="2 9">Belongs to the zinc-containing alcohol dehydrogenase family.</text>
</comment>
<keyword evidence="12" id="KW-1185">Reference proteome</keyword>
<dbReference type="InterPro" id="IPR020843">
    <property type="entry name" value="ER"/>
</dbReference>
<comment type="cofactor">
    <cofactor evidence="1 9">
        <name>Zn(2+)</name>
        <dbReference type="ChEBI" id="CHEBI:29105"/>
    </cofactor>
</comment>
<dbReference type="SMART" id="SM00829">
    <property type="entry name" value="PKS_ER"/>
    <property type="match status" value="1"/>
</dbReference>
<comment type="caution">
    <text evidence="11">The sequence shown here is derived from an EMBL/GenBank/DDBJ whole genome shotgun (WGS) entry which is preliminary data.</text>
</comment>
<evidence type="ECO:0000256" key="7">
    <source>
        <dbReference type="ARBA" id="ARBA00026132"/>
    </source>
</evidence>
<dbReference type="PROSITE" id="PS00059">
    <property type="entry name" value="ADH_ZINC"/>
    <property type="match status" value="1"/>
</dbReference>
<sequence>MVELIVPILTFQMFKVKHDIKMSDTNLSAVLHSKMDIRMEEWPIPEPKAGEVQIAVHSTGICGSDVSYYTKGFIGDFVVREPMVLGHESSGIVSKLGEGVTNLKVGDRVAMEPGIPCRRCDLCKGGKYNLCPDVIFYATPPVHGTLTRLTTLAADFCFKLPDHVSMEEGALLEPLSVAVYACTRAGVTIGKRVLVAGAGPIGLLAMMSAKAYGASEVVITDISQSRLDFAKKMGADHILLVDTKDAQEMAGRVKDSLGGRMPEITIECSGAESAIQMAIYATKSGGMVCLVGLGPPEVKVPIVNAACREVDIRGVFRYCNSYQNALEMISTGRINVKPLITHRFTLEQTLDAYNAAMGGSGIKIMINCTRQQA</sequence>
<dbReference type="AlphaFoldDB" id="A0A7J7JAC5"/>
<dbReference type="GO" id="GO:0006062">
    <property type="term" value="P:sorbitol catabolic process"/>
    <property type="evidence" value="ECO:0007669"/>
    <property type="project" value="TreeGrafter"/>
</dbReference>
<dbReference type="EMBL" id="VXIV02002751">
    <property type="protein sequence ID" value="KAF6023182.1"/>
    <property type="molecule type" value="Genomic_DNA"/>
</dbReference>
<dbReference type="Proteomes" id="UP000593567">
    <property type="component" value="Unassembled WGS sequence"/>
</dbReference>
<dbReference type="OrthoDB" id="1879366at2759"/>
<organism evidence="11 12">
    <name type="scientific">Bugula neritina</name>
    <name type="common">Brown bryozoan</name>
    <name type="synonym">Sertularia neritina</name>
    <dbReference type="NCBI Taxonomy" id="10212"/>
    <lineage>
        <taxon>Eukaryota</taxon>
        <taxon>Metazoa</taxon>
        <taxon>Spiralia</taxon>
        <taxon>Lophotrochozoa</taxon>
        <taxon>Bryozoa</taxon>
        <taxon>Gymnolaemata</taxon>
        <taxon>Cheilostomatida</taxon>
        <taxon>Flustrina</taxon>
        <taxon>Buguloidea</taxon>
        <taxon>Bugulidae</taxon>
        <taxon>Bugula</taxon>
    </lineage>
</organism>
<keyword evidence="3 9" id="KW-0479">Metal-binding</keyword>
<keyword evidence="5" id="KW-0560">Oxidoreductase</keyword>
<evidence type="ECO:0000256" key="2">
    <source>
        <dbReference type="ARBA" id="ARBA00008072"/>
    </source>
</evidence>
<evidence type="ECO:0000259" key="10">
    <source>
        <dbReference type="SMART" id="SM00829"/>
    </source>
</evidence>
<dbReference type="Gene3D" id="3.90.180.10">
    <property type="entry name" value="Medium-chain alcohol dehydrogenases, catalytic domain"/>
    <property type="match status" value="1"/>
</dbReference>
<evidence type="ECO:0000256" key="5">
    <source>
        <dbReference type="ARBA" id="ARBA00023002"/>
    </source>
</evidence>
<dbReference type="InterPro" id="IPR013154">
    <property type="entry name" value="ADH-like_N"/>
</dbReference>
<dbReference type="Pfam" id="PF00107">
    <property type="entry name" value="ADH_zinc_N"/>
    <property type="match status" value="1"/>
</dbReference>
<keyword evidence="4 9" id="KW-0862">Zinc</keyword>
<evidence type="ECO:0000256" key="4">
    <source>
        <dbReference type="ARBA" id="ARBA00022833"/>
    </source>
</evidence>
<evidence type="ECO:0000256" key="6">
    <source>
        <dbReference type="ARBA" id="ARBA00023027"/>
    </source>
</evidence>
<dbReference type="InterPro" id="IPR013149">
    <property type="entry name" value="ADH-like_C"/>
</dbReference>
<dbReference type="InterPro" id="IPR036291">
    <property type="entry name" value="NAD(P)-bd_dom_sf"/>
</dbReference>
<dbReference type="GO" id="GO:0008270">
    <property type="term" value="F:zinc ion binding"/>
    <property type="evidence" value="ECO:0007669"/>
    <property type="project" value="InterPro"/>
</dbReference>
<reference evidence="11" key="1">
    <citation type="submission" date="2020-06" db="EMBL/GenBank/DDBJ databases">
        <title>Draft genome of Bugula neritina, a colonial animal packing powerful symbionts and potential medicines.</title>
        <authorList>
            <person name="Rayko M."/>
        </authorList>
    </citation>
    <scope>NUCLEOTIDE SEQUENCE [LARGE SCALE GENOMIC DNA]</scope>
    <source>
        <strain evidence="11">Kwan_BN1</strain>
    </source>
</reference>
<evidence type="ECO:0000313" key="11">
    <source>
        <dbReference type="EMBL" id="KAF6023182.1"/>
    </source>
</evidence>
<evidence type="ECO:0000313" key="12">
    <source>
        <dbReference type="Proteomes" id="UP000593567"/>
    </source>
</evidence>
<dbReference type="GO" id="GO:0003939">
    <property type="term" value="F:L-iditol 2-dehydrogenase (NAD+) activity"/>
    <property type="evidence" value="ECO:0007669"/>
    <property type="project" value="TreeGrafter"/>
</dbReference>
<feature type="domain" description="Enoyl reductase (ER)" evidence="10">
    <location>
        <begin position="34"/>
        <end position="366"/>
    </location>
</feature>
<dbReference type="SUPFAM" id="SSF50129">
    <property type="entry name" value="GroES-like"/>
    <property type="match status" value="1"/>
</dbReference>
<dbReference type="InterPro" id="IPR002328">
    <property type="entry name" value="ADH_Zn_CS"/>
</dbReference>
<dbReference type="InterPro" id="IPR011032">
    <property type="entry name" value="GroES-like_sf"/>
</dbReference>
<gene>
    <name evidence="11" type="ORF">EB796_018515</name>
</gene>